<dbReference type="PROSITE" id="PS50007">
    <property type="entry name" value="PIPLC_X_DOMAIN"/>
    <property type="match status" value="1"/>
</dbReference>
<keyword evidence="1" id="KW-0732">Signal</keyword>
<dbReference type="SUPFAM" id="SSF51695">
    <property type="entry name" value="PLC-like phosphodiesterases"/>
    <property type="match status" value="1"/>
</dbReference>
<dbReference type="CDD" id="cd08586">
    <property type="entry name" value="PI-PLCc_BcPLC_like"/>
    <property type="match status" value="1"/>
</dbReference>
<sequence>MLHSSLGLLLSLSTAALAAPLSGRYTSAISLANLAQQKVLHDASPIFGEYEQTSAHTSEWMKKYPDSTKLVHMNIPGTHDSSTWNYSDATQSALKHVTDLDGVTVYPPEIYRCQDKPFIDMLNLGIRVFDLRFAFDPTNSTLVFWHGQALQSETATVEDVLFGFYKWLEDHPSEAVLLSFQYEGSTTLHAANDAAVQLSMFNILTSDHAKKYFVQTQGQLGTLGEARGKITLLRRFDLDQLAESYSEQLPGLHFSPSLWTDNDPNIALTYNTEKNLTAYIEDYYGLDSPIGSGAALNIQWKYNATTAHLLKAATQYPNSLFWSFASSNYDADTPPETPEIMALGNGTGYTPRGGVNHLLVPFLKNMTGKRVGIVMFDFFETPNTLVPALLSL</sequence>
<comment type="caution">
    <text evidence="3">The sequence shown here is derived from an EMBL/GenBank/DDBJ whole genome shotgun (WGS) entry which is preliminary data.</text>
</comment>
<dbReference type="GO" id="GO:0006629">
    <property type="term" value="P:lipid metabolic process"/>
    <property type="evidence" value="ECO:0007669"/>
    <property type="project" value="InterPro"/>
</dbReference>
<dbReference type="OrthoDB" id="1046782at2759"/>
<dbReference type="GO" id="GO:0008081">
    <property type="term" value="F:phosphoric diester hydrolase activity"/>
    <property type="evidence" value="ECO:0007669"/>
    <property type="project" value="InterPro"/>
</dbReference>
<evidence type="ECO:0000256" key="1">
    <source>
        <dbReference type="SAM" id="SignalP"/>
    </source>
</evidence>
<name>A0A3D8QJ87_9HELO</name>
<evidence type="ECO:0000259" key="2">
    <source>
        <dbReference type="Pfam" id="PF00388"/>
    </source>
</evidence>
<dbReference type="PANTHER" id="PTHR13593">
    <property type="match status" value="1"/>
</dbReference>
<reference evidence="3 4" key="1">
    <citation type="journal article" date="2018" name="IMA Fungus">
        <title>IMA Genome-F 9: Draft genome sequence of Annulohypoxylon stygium, Aspergillus mulundensis, Berkeleyomyces basicola (syn. Thielaviopsis basicola), Ceratocystis smalleyi, two Cercospora beticola strains, Coleophoma cylindrospora, Fusarium fracticaudum, Phialophora cf. hyalina, and Morchella septimelata.</title>
        <authorList>
            <person name="Wingfield B.D."/>
            <person name="Bills G.F."/>
            <person name="Dong Y."/>
            <person name="Huang W."/>
            <person name="Nel W.J."/>
            <person name="Swalarsk-Parry B.S."/>
            <person name="Vaghefi N."/>
            <person name="Wilken P.M."/>
            <person name="An Z."/>
            <person name="de Beer Z.W."/>
            <person name="De Vos L."/>
            <person name="Chen L."/>
            <person name="Duong T.A."/>
            <person name="Gao Y."/>
            <person name="Hammerbacher A."/>
            <person name="Kikkert J.R."/>
            <person name="Li Y."/>
            <person name="Li H."/>
            <person name="Li K."/>
            <person name="Li Q."/>
            <person name="Liu X."/>
            <person name="Ma X."/>
            <person name="Naidoo K."/>
            <person name="Pethybridge S.J."/>
            <person name="Sun J."/>
            <person name="Steenkamp E.T."/>
            <person name="van der Nest M.A."/>
            <person name="van Wyk S."/>
            <person name="Wingfield M.J."/>
            <person name="Xiong C."/>
            <person name="Yue Q."/>
            <person name="Zhang X."/>
        </authorList>
    </citation>
    <scope>NUCLEOTIDE SEQUENCE [LARGE SCALE GENOMIC DNA]</scope>
    <source>
        <strain evidence="3 4">BP5796</strain>
    </source>
</reference>
<gene>
    <name evidence="3" type="ORF">BP5796_11386</name>
</gene>
<evidence type="ECO:0000313" key="4">
    <source>
        <dbReference type="Proteomes" id="UP000256328"/>
    </source>
</evidence>
<feature type="domain" description="Phosphatidylinositol-specific phospholipase C X" evidence="2">
    <location>
        <begin position="112"/>
        <end position="234"/>
    </location>
</feature>
<dbReference type="InterPro" id="IPR017946">
    <property type="entry name" value="PLC-like_Pdiesterase_TIM-brl"/>
</dbReference>
<dbReference type="EMBL" id="PDLN01000018">
    <property type="protein sequence ID" value="RDW61494.1"/>
    <property type="molecule type" value="Genomic_DNA"/>
</dbReference>
<dbReference type="Proteomes" id="UP000256328">
    <property type="component" value="Unassembled WGS sequence"/>
</dbReference>
<keyword evidence="4" id="KW-1185">Reference proteome</keyword>
<accession>A0A3D8QJ87</accession>
<organism evidence="3 4">
    <name type="scientific">Coleophoma crateriformis</name>
    <dbReference type="NCBI Taxonomy" id="565419"/>
    <lineage>
        <taxon>Eukaryota</taxon>
        <taxon>Fungi</taxon>
        <taxon>Dikarya</taxon>
        <taxon>Ascomycota</taxon>
        <taxon>Pezizomycotina</taxon>
        <taxon>Leotiomycetes</taxon>
        <taxon>Helotiales</taxon>
        <taxon>Dermateaceae</taxon>
        <taxon>Coleophoma</taxon>
    </lineage>
</organism>
<evidence type="ECO:0000313" key="3">
    <source>
        <dbReference type="EMBL" id="RDW61494.1"/>
    </source>
</evidence>
<dbReference type="Pfam" id="PF00388">
    <property type="entry name" value="PI-PLC-X"/>
    <property type="match status" value="1"/>
</dbReference>
<dbReference type="PANTHER" id="PTHR13593:SF116">
    <property type="entry name" value="PLC-LIKE PHOSPHODIESTERASE"/>
    <property type="match status" value="1"/>
</dbReference>
<dbReference type="Gene3D" id="3.20.20.190">
    <property type="entry name" value="Phosphatidylinositol (PI) phosphodiesterase"/>
    <property type="match status" value="1"/>
</dbReference>
<protein>
    <recommendedName>
        <fullName evidence="2">Phosphatidylinositol-specific phospholipase C X domain-containing protein</fullName>
    </recommendedName>
</protein>
<dbReference type="InterPro" id="IPR000909">
    <property type="entry name" value="PLipase_C_PInositol-sp_X_dom"/>
</dbReference>
<feature type="chain" id="PRO_5017781129" description="Phosphatidylinositol-specific phospholipase C X domain-containing protein" evidence="1">
    <location>
        <begin position="19"/>
        <end position="392"/>
    </location>
</feature>
<dbReference type="InterPro" id="IPR051057">
    <property type="entry name" value="PI-PLC_domain"/>
</dbReference>
<feature type="signal peptide" evidence="1">
    <location>
        <begin position="1"/>
        <end position="18"/>
    </location>
</feature>
<proteinExistence type="predicted"/>
<dbReference type="AlphaFoldDB" id="A0A3D8QJ87"/>